<dbReference type="EMBL" id="ML986499">
    <property type="protein sequence ID" value="KAF2275089.1"/>
    <property type="molecule type" value="Genomic_DNA"/>
</dbReference>
<sequence length="590" mass="66038">MFRLQESNLPKDPKFPADLKELGFFINEAGQFCMINYPDKFFQYYYSNNERVNNARREAYHQCQRREVAKRLSALGLVNLYLPQLTSVKPEDEASVPILAPPAEILRTRKRVIVIVNSTLQDLGILAYRELQRAAGVNDGSIIGFVKEIIRRSTGADDTADLFKDGAGVADKSKETPGIIVMNCGQLLYSYKFGEAKTVRSWNDMPVQSACHEPVQITEDNKIPGNRDATEHIKFVIENVLHNKDFVAEDAEIYMIGIENGGEHLVRVLDEHLERYGLWLTAMALIEPRMHSSHIHNPHLRAFLRRRARQWRVESSNNPAECVAVPSHYAEEVAALEGSTGEKVDVTPAEKDHLNWLDTVQASGTVSNILSAIPTQLANLKISLGPDHGTKAADDTRPLEDSICPTFCDDENPHGAGECIFIARSVQRCVLQFFEEVAKDPAKYHNPVFEVNAPDALEDNGWGEEETPADASTKAELKIRKEELERMKTALRNTPETAEFREGKVALEKRIQRLEKEYQELSEKKSTEENTGTTAAQEKKEVWEPVGRGPKVPFAGDMVDSELVKASGLDDSAEDDEDVAELAPEVNGQT</sequence>
<dbReference type="RefSeq" id="XP_033652628.1">
    <property type="nucleotide sequence ID" value="XM_033803174.1"/>
</dbReference>
<dbReference type="Proteomes" id="UP000800097">
    <property type="component" value="Unassembled WGS sequence"/>
</dbReference>
<dbReference type="GO" id="GO:0031048">
    <property type="term" value="P:regulatory ncRNA-mediated heterochromatin formation"/>
    <property type="evidence" value="ECO:0007669"/>
    <property type="project" value="TreeGrafter"/>
</dbReference>
<gene>
    <name evidence="3" type="ORF">EI97DRAFT_87539</name>
</gene>
<dbReference type="InterPro" id="IPR053858">
    <property type="entry name" value="Arb2_dom"/>
</dbReference>
<keyword evidence="4" id="KW-1185">Reference proteome</keyword>
<dbReference type="Pfam" id="PF22749">
    <property type="entry name" value="Arb2"/>
    <property type="match status" value="1"/>
</dbReference>
<dbReference type="InterPro" id="IPR048263">
    <property type="entry name" value="Arb2"/>
</dbReference>
<dbReference type="PANTHER" id="PTHR21357:SF4">
    <property type="entry name" value="FAM172 FAMILY PROTEIN HOMOLOG CG10038"/>
    <property type="match status" value="1"/>
</dbReference>
<feature type="domain" description="Arb2" evidence="2">
    <location>
        <begin position="15"/>
        <end position="315"/>
    </location>
</feature>
<organism evidence="3 4">
    <name type="scientific">Westerdykella ornata</name>
    <dbReference type="NCBI Taxonomy" id="318751"/>
    <lineage>
        <taxon>Eukaryota</taxon>
        <taxon>Fungi</taxon>
        <taxon>Dikarya</taxon>
        <taxon>Ascomycota</taxon>
        <taxon>Pezizomycotina</taxon>
        <taxon>Dothideomycetes</taxon>
        <taxon>Pleosporomycetidae</taxon>
        <taxon>Pleosporales</taxon>
        <taxon>Sporormiaceae</taxon>
        <taxon>Westerdykella</taxon>
    </lineage>
</organism>
<evidence type="ECO:0000313" key="4">
    <source>
        <dbReference type="Proteomes" id="UP000800097"/>
    </source>
</evidence>
<evidence type="ECO:0000259" key="2">
    <source>
        <dbReference type="Pfam" id="PF22749"/>
    </source>
</evidence>
<reference evidence="3" key="1">
    <citation type="journal article" date="2020" name="Stud. Mycol.">
        <title>101 Dothideomycetes genomes: a test case for predicting lifestyles and emergence of pathogens.</title>
        <authorList>
            <person name="Haridas S."/>
            <person name="Albert R."/>
            <person name="Binder M."/>
            <person name="Bloem J."/>
            <person name="Labutti K."/>
            <person name="Salamov A."/>
            <person name="Andreopoulos B."/>
            <person name="Baker S."/>
            <person name="Barry K."/>
            <person name="Bills G."/>
            <person name="Bluhm B."/>
            <person name="Cannon C."/>
            <person name="Castanera R."/>
            <person name="Culley D."/>
            <person name="Daum C."/>
            <person name="Ezra D."/>
            <person name="Gonzalez J."/>
            <person name="Henrissat B."/>
            <person name="Kuo A."/>
            <person name="Liang C."/>
            <person name="Lipzen A."/>
            <person name="Lutzoni F."/>
            <person name="Magnuson J."/>
            <person name="Mondo S."/>
            <person name="Nolan M."/>
            <person name="Ohm R."/>
            <person name="Pangilinan J."/>
            <person name="Park H.-J."/>
            <person name="Ramirez L."/>
            <person name="Alfaro M."/>
            <person name="Sun H."/>
            <person name="Tritt A."/>
            <person name="Yoshinaga Y."/>
            <person name="Zwiers L.-H."/>
            <person name="Turgeon B."/>
            <person name="Goodwin S."/>
            <person name="Spatafora J."/>
            <person name="Crous P."/>
            <person name="Grigoriev I."/>
        </authorList>
    </citation>
    <scope>NUCLEOTIDE SEQUENCE</scope>
    <source>
        <strain evidence="3">CBS 379.55</strain>
    </source>
</reference>
<evidence type="ECO:0000313" key="3">
    <source>
        <dbReference type="EMBL" id="KAF2275089.1"/>
    </source>
</evidence>
<dbReference type="GO" id="GO:0005634">
    <property type="term" value="C:nucleus"/>
    <property type="evidence" value="ECO:0007669"/>
    <property type="project" value="TreeGrafter"/>
</dbReference>
<feature type="region of interest" description="Disordered" evidence="1">
    <location>
        <begin position="520"/>
        <end position="555"/>
    </location>
</feature>
<name>A0A6A6JJP4_WESOR</name>
<dbReference type="GO" id="GO:0035197">
    <property type="term" value="F:siRNA binding"/>
    <property type="evidence" value="ECO:0007669"/>
    <property type="project" value="TreeGrafter"/>
</dbReference>
<dbReference type="AlphaFoldDB" id="A0A6A6JJP4"/>
<accession>A0A6A6JJP4</accession>
<protein>
    <recommendedName>
        <fullName evidence="2">Arb2 domain-containing protein</fullName>
    </recommendedName>
</protein>
<feature type="region of interest" description="Disordered" evidence="1">
    <location>
        <begin position="567"/>
        <end position="590"/>
    </location>
</feature>
<dbReference type="OrthoDB" id="421951at2759"/>
<proteinExistence type="predicted"/>
<evidence type="ECO:0000256" key="1">
    <source>
        <dbReference type="SAM" id="MobiDB-lite"/>
    </source>
</evidence>
<dbReference type="PANTHER" id="PTHR21357">
    <property type="entry name" value="FAM172 FAMILY PROTEIN HOMOLOG CG10038"/>
    <property type="match status" value="1"/>
</dbReference>
<dbReference type="GeneID" id="54556349"/>
<feature type="compositionally biased region" description="Low complexity" evidence="1">
    <location>
        <begin position="581"/>
        <end position="590"/>
    </location>
</feature>
<feature type="compositionally biased region" description="Acidic residues" evidence="1">
    <location>
        <begin position="571"/>
        <end position="580"/>
    </location>
</feature>